<sequence length="156" mass="16419">MLGAQVQLIISSDGNVLEVQTIDIPPGTAPYAFNSSCVACYSTSGEIALSVNYMPDPESGVYLEPESIAIIYIQVVSGSSVSTPADVTVSVSGLEAGEQYFMDLWCNAPAMVERTSLQATSAPCSTSYTSLPGTCDTSRYWVISCADQVHVVSALT</sequence>
<comment type="caution">
    <text evidence="1">The sequence shown here is derived from an EMBL/GenBank/DDBJ whole genome shotgun (WGS) entry which is preliminary data.</text>
</comment>
<gene>
    <name evidence="1" type="ORF">QBZ16_003515</name>
</gene>
<dbReference type="AlphaFoldDB" id="A0AAD9MKU1"/>
<organism evidence="1 2">
    <name type="scientific">Prototheca wickerhamii</name>
    <dbReference type="NCBI Taxonomy" id="3111"/>
    <lineage>
        <taxon>Eukaryota</taxon>
        <taxon>Viridiplantae</taxon>
        <taxon>Chlorophyta</taxon>
        <taxon>core chlorophytes</taxon>
        <taxon>Trebouxiophyceae</taxon>
        <taxon>Chlorellales</taxon>
        <taxon>Chlorellaceae</taxon>
        <taxon>Prototheca</taxon>
    </lineage>
</organism>
<evidence type="ECO:0000313" key="1">
    <source>
        <dbReference type="EMBL" id="KAK2078675.1"/>
    </source>
</evidence>
<evidence type="ECO:0000313" key="2">
    <source>
        <dbReference type="Proteomes" id="UP001255856"/>
    </source>
</evidence>
<name>A0AAD9MKU1_PROWI</name>
<reference evidence="1" key="1">
    <citation type="submission" date="2021-01" db="EMBL/GenBank/DDBJ databases">
        <authorList>
            <person name="Eckstrom K.M.E."/>
        </authorList>
    </citation>
    <scope>NUCLEOTIDE SEQUENCE</scope>
    <source>
        <strain evidence="1">UVCC 0001</strain>
    </source>
</reference>
<keyword evidence="2" id="KW-1185">Reference proteome</keyword>
<proteinExistence type="predicted"/>
<accession>A0AAD9MKU1</accession>
<dbReference type="EMBL" id="JASFZW010000004">
    <property type="protein sequence ID" value="KAK2078675.1"/>
    <property type="molecule type" value="Genomic_DNA"/>
</dbReference>
<dbReference type="Proteomes" id="UP001255856">
    <property type="component" value="Unassembled WGS sequence"/>
</dbReference>
<protein>
    <submittedName>
        <fullName evidence="1">Uncharacterized protein</fullName>
    </submittedName>
</protein>